<dbReference type="SUPFAM" id="SSF50998">
    <property type="entry name" value="Quinoprotein alcohol dehydrogenase-like"/>
    <property type="match status" value="1"/>
</dbReference>
<dbReference type="SMART" id="SM00564">
    <property type="entry name" value="PQQ"/>
    <property type="match status" value="4"/>
</dbReference>
<dbReference type="Pfam" id="PF01011">
    <property type="entry name" value="PQQ"/>
    <property type="match status" value="1"/>
</dbReference>
<dbReference type="PANTHER" id="PTHR32303">
    <property type="entry name" value="QUINOPROTEIN ALCOHOL DEHYDROGENASE (CYTOCHROME C)"/>
    <property type="match status" value="1"/>
</dbReference>
<dbReference type="OrthoDB" id="416253at2759"/>
<comment type="caution">
    <text evidence="5">The sequence shown here is derived from an EMBL/GenBank/DDBJ whole genome shotgun (WGS) entry which is preliminary data.</text>
</comment>
<comment type="similarity">
    <text evidence="2">Belongs to the bacterial PQQ dehydrogenase family.</text>
</comment>
<dbReference type="AlphaFoldDB" id="A0A8S4Q3X4"/>
<dbReference type="Gene3D" id="2.140.10.10">
    <property type="entry name" value="Quinoprotein alcohol dehydrogenase-like superfamily"/>
    <property type="match status" value="2"/>
</dbReference>
<dbReference type="GO" id="GO:0016491">
    <property type="term" value="F:oxidoreductase activity"/>
    <property type="evidence" value="ECO:0007669"/>
    <property type="project" value="UniProtKB-KW"/>
</dbReference>
<dbReference type="Proteomes" id="UP000749559">
    <property type="component" value="Unassembled WGS sequence"/>
</dbReference>
<dbReference type="EMBL" id="CAIIXF020000012">
    <property type="protein sequence ID" value="CAH1801486.1"/>
    <property type="molecule type" value="Genomic_DNA"/>
</dbReference>
<reference evidence="5" key="1">
    <citation type="submission" date="2022-03" db="EMBL/GenBank/DDBJ databases">
        <authorList>
            <person name="Martin C."/>
        </authorList>
    </citation>
    <scope>NUCLEOTIDE SEQUENCE</scope>
</reference>
<evidence type="ECO:0000256" key="1">
    <source>
        <dbReference type="ARBA" id="ARBA00001931"/>
    </source>
</evidence>
<name>A0A8S4Q3X4_OWEFU</name>
<evidence type="ECO:0000313" key="5">
    <source>
        <dbReference type="EMBL" id="CAH1801486.1"/>
    </source>
</evidence>
<evidence type="ECO:0000256" key="2">
    <source>
        <dbReference type="ARBA" id="ARBA00008156"/>
    </source>
</evidence>
<accession>A0A8S4Q3X4</accession>
<keyword evidence="3" id="KW-0560">Oxidoreductase</keyword>
<protein>
    <recommendedName>
        <fullName evidence="4">Pyrrolo-quinoline quinone repeat domain-containing protein</fullName>
    </recommendedName>
</protein>
<dbReference type="PANTHER" id="PTHR32303:SF4">
    <property type="entry name" value="QUINOPROTEIN GLUCOSE DEHYDROGENASE"/>
    <property type="match status" value="1"/>
</dbReference>
<organism evidence="5 6">
    <name type="scientific">Owenia fusiformis</name>
    <name type="common">Polychaete worm</name>
    <dbReference type="NCBI Taxonomy" id="6347"/>
    <lineage>
        <taxon>Eukaryota</taxon>
        <taxon>Metazoa</taxon>
        <taxon>Spiralia</taxon>
        <taxon>Lophotrochozoa</taxon>
        <taxon>Annelida</taxon>
        <taxon>Polychaeta</taxon>
        <taxon>Sedentaria</taxon>
        <taxon>Canalipalpata</taxon>
        <taxon>Sabellida</taxon>
        <taxon>Oweniida</taxon>
        <taxon>Oweniidae</taxon>
        <taxon>Owenia</taxon>
    </lineage>
</organism>
<evidence type="ECO:0000259" key="4">
    <source>
        <dbReference type="Pfam" id="PF01011"/>
    </source>
</evidence>
<evidence type="ECO:0000313" key="6">
    <source>
        <dbReference type="Proteomes" id="UP000749559"/>
    </source>
</evidence>
<feature type="domain" description="Pyrrolo-quinoline quinone repeat" evidence="4">
    <location>
        <begin position="5"/>
        <end position="437"/>
    </location>
</feature>
<comment type="cofactor">
    <cofactor evidence="1">
        <name>pyrroloquinoline quinone</name>
        <dbReference type="ChEBI" id="CHEBI:58442"/>
    </cofactor>
</comment>
<proteinExistence type="inferred from homology"/>
<evidence type="ECO:0000256" key="3">
    <source>
        <dbReference type="ARBA" id="ARBA00023002"/>
    </source>
</evidence>
<dbReference type="InterPro" id="IPR018391">
    <property type="entry name" value="PQQ_b-propeller_rpt"/>
</dbReference>
<keyword evidence="6" id="KW-1185">Reference proteome</keyword>
<dbReference type="InterPro" id="IPR002372">
    <property type="entry name" value="PQQ_rpt_dom"/>
</dbReference>
<gene>
    <name evidence="5" type="ORF">OFUS_LOCUS25274</name>
</gene>
<dbReference type="InterPro" id="IPR011047">
    <property type="entry name" value="Quinoprotein_ADH-like_sf"/>
</dbReference>
<sequence length="463" mass="50672">MWYLNPPAVVRDVLILGQAIDDSCDLDTPKGVVPAFHARTGEFMWKFVIVPTDPNDPAMKTYSNGTENVGAGNAWAPLSGDNELGLVYLPTSSANIDHMGTHRIGDNHYCNSLVALNVSNGEIVWFRQFVHHDVFDYDINNQPIVGEITRDGKRRKVIIQGTKMGFIFVLDATNGEPVFGIKEQPVPSFSEVPGEILSPTQPFPIDDFLRLAKTSIDLRPGKDLWGRTSDQEQTCVDFINSSGVDPIGEIYSSARISKPSLWIPGVAGGMNLGGSVALNTDRSIVVAATQTFAYLYQLLPKNSSSVPSWCQAFKYKDSVGVPFADCYGVLKLKERCYEPPWGELHAVDLTNGRKLWSVPHGTTSNFPESTEDDGSSWYSGGILVTAGGIVIAGNTDDRHLRVFNIDTGELLYKSPDPMAGMGAGNPITYRIDGKQYIVLTAGGNNFFGMFPYLSDHVYAFTLP</sequence>